<dbReference type="Gene3D" id="2.60.40.3630">
    <property type="match status" value="1"/>
</dbReference>
<reference evidence="3" key="1">
    <citation type="submission" date="2023-05" db="EMBL/GenBank/DDBJ databases">
        <title>Mariniplasma microaerophilum sp. nov., a novel anaerobic mollicute isolated from terrestrial mud volcano, Taman Peninsula, Russia.</title>
        <authorList>
            <person name="Khomyakova M.A."/>
            <person name="Merkel A.Y."/>
            <person name="Slobodkin A.I."/>
        </authorList>
    </citation>
    <scope>NUCLEOTIDE SEQUENCE</scope>
    <source>
        <strain evidence="3">M4Ah</strain>
    </source>
</reference>
<sequence>MRLPKFVVLALFIFVFLLSSCVDDGAIDVTPTDEPIVSTPVETPQIVILDHIEIYVQPAKIVYDIDEPLDISGMKIRATYSDETVEIVDIIPSMLSNFDFSTTGEKAITVSYTFNDVIKTTTFVVTVSEEVVLDGPGYKGEIVSLKDTLIEGMFGGLIIYQINHQRNFMGGGTRLVVDLKFPEPYLFGADYYTLEYYDLTLDTWHTYMQNDEPVTSDYDNFSLSFSEPMTLRLKTSGVDGGELTSNVVETDITFIETSFSGWSLDQSSYISGVMSPYVGYGLTFDITVYDISDTESILVEGGYSFEWYRLNPYTYEMTRIDGADEDTYITTTSDIGHYIVSKAVGDEINVGGYLQVLSMETVQVQTEAVIVEVGDNGFTIGFDYLIDIENSDTLTVYTDQGNTELEITSITQGSNAAIYVVEVDLTGLTEITIYAFGDSWVLVSPFMDMHMQWGMQVDLTE</sequence>
<accession>A0AAW6U9M7</accession>
<dbReference type="Gene3D" id="2.60.40.2700">
    <property type="match status" value="1"/>
</dbReference>
<proteinExistence type="predicted"/>
<protein>
    <submittedName>
        <fullName evidence="3">Bacterial Ig-like domain-containing protein</fullName>
    </submittedName>
</protein>
<dbReference type="Proteomes" id="UP001431532">
    <property type="component" value="Unassembled WGS sequence"/>
</dbReference>
<keyword evidence="1" id="KW-0732">Signal</keyword>
<organism evidence="3 4">
    <name type="scientific">Peloplasma aerotolerans</name>
    <dbReference type="NCBI Taxonomy" id="3044389"/>
    <lineage>
        <taxon>Bacteria</taxon>
        <taxon>Bacillati</taxon>
        <taxon>Mycoplasmatota</taxon>
        <taxon>Mollicutes</taxon>
        <taxon>Acholeplasmatales</taxon>
        <taxon>Acholeplasmataceae</taxon>
        <taxon>Peloplasma</taxon>
    </lineage>
</organism>
<dbReference type="InterPro" id="IPR022038">
    <property type="entry name" value="Ig-like_bact"/>
</dbReference>
<keyword evidence="4" id="KW-1185">Reference proteome</keyword>
<evidence type="ECO:0000313" key="3">
    <source>
        <dbReference type="EMBL" id="MDI6453425.1"/>
    </source>
</evidence>
<comment type="caution">
    <text evidence="3">The sequence shown here is derived from an EMBL/GenBank/DDBJ whole genome shotgun (WGS) entry which is preliminary data.</text>
</comment>
<dbReference type="Pfam" id="PF07523">
    <property type="entry name" value="Big_3"/>
    <property type="match status" value="1"/>
</dbReference>
<dbReference type="EMBL" id="JASCXW010000028">
    <property type="protein sequence ID" value="MDI6453425.1"/>
    <property type="molecule type" value="Genomic_DNA"/>
</dbReference>
<evidence type="ECO:0000313" key="4">
    <source>
        <dbReference type="Proteomes" id="UP001431532"/>
    </source>
</evidence>
<feature type="domain" description="Ig-like" evidence="2">
    <location>
        <begin position="56"/>
        <end position="127"/>
    </location>
</feature>
<name>A0AAW6U9M7_9MOLU</name>
<evidence type="ECO:0000256" key="1">
    <source>
        <dbReference type="SAM" id="SignalP"/>
    </source>
</evidence>
<dbReference type="AlphaFoldDB" id="A0AAW6U9M7"/>
<feature type="chain" id="PRO_5043554893" evidence="1">
    <location>
        <begin position="26"/>
        <end position="461"/>
    </location>
</feature>
<dbReference type="RefSeq" id="WP_282839858.1">
    <property type="nucleotide sequence ID" value="NZ_JASCXW010000028.1"/>
</dbReference>
<dbReference type="PROSITE" id="PS51257">
    <property type="entry name" value="PROKAR_LIPOPROTEIN"/>
    <property type="match status" value="1"/>
</dbReference>
<evidence type="ECO:0000259" key="2">
    <source>
        <dbReference type="Pfam" id="PF07523"/>
    </source>
</evidence>
<gene>
    <name evidence="3" type="ORF">QJ521_07595</name>
</gene>
<feature type="signal peptide" evidence="1">
    <location>
        <begin position="1"/>
        <end position="25"/>
    </location>
</feature>